<gene>
    <name evidence="1" type="ORF">O6H91_01G094600</name>
</gene>
<reference evidence="2" key="1">
    <citation type="journal article" date="2024" name="Proc. Natl. Acad. Sci. U.S.A.">
        <title>Extraordinary preservation of gene collinearity over three hundred million years revealed in homosporous lycophytes.</title>
        <authorList>
            <person name="Li C."/>
            <person name="Wickell D."/>
            <person name="Kuo L.Y."/>
            <person name="Chen X."/>
            <person name="Nie B."/>
            <person name="Liao X."/>
            <person name="Peng D."/>
            <person name="Ji J."/>
            <person name="Jenkins J."/>
            <person name="Williams M."/>
            <person name="Shu S."/>
            <person name="Plott C."/>
            <person name="Barry K."/>
            <person name="Rajasekar S."/>
            <person name="Grimwood J."/>
            <person name="Han X."/>
            <person name="Sun S."/>
            <person name="Hou Z."/>
            <person name="He W."/>
            <person name="Dai G."/>
            <person name="Sun C."/>
            <person name="Schmutz J."/>
            <person name="Leebens-Mack J.H."/>
            <person name="Li F.W."/>
            <person name="Wang L."/>
        </authorList>
    </citation>
    <scope>NUCLEOTIDE SEQUENCE [LARGE SCALE GENOMIC DNA]</scope>
    <source>
        <strain evidence="2">cv. PW_Plant_1</strain>
    </source>
</reference>
<protein>
    <submittedName>
        <fullName evidence="1">Uncharacterized protein</fullName>
    </submittedName>
</protein>
<keyword evidence="2" id="KW-1185">Reference proteome</keyword>
<comment type="caution">
    <text evidence="1">The sequence shown here is derived from an EMBL/GenBank/DDBJ whole genome shotgun (WGS) entry which is preliminary data.</text>
</comment>
<name>A0ACC2ETL4_DIPCM</name>
<evidence type="ECO:0000313" key="1">
    <source>
        <dbReference type="EMBL" id="KAJ7569797.1"/>
    </source>
</evidence>
<sequence length="523" mass="58574">MDPEGKLAVEERSGRKKIDDKSSSNAQGKMSEALLCSRLCTMHGSKDSKHWMFVSVVLNVIFALVLIFRKDTGFSTLSLENSFKVVPRKSVDLENKLICEDNESPDRQKVYKDNLSYGGANFGECYSYFADENCLNIASDRIINLDHGDPTMFAAYWHAVGGASTTVILGWQRMSYFANKQLFWFVEQELEREIRSLHKVVGNAVTEGRHIVIGTGSTQLFQAALYALAPPDRSKPASVVSASPFYSSYPLITDYLKSEIYRWAGDAMSFQPQSPNDAYIELVTSPNNPDGTTRHPVVNGTGPVVYDLAYYWPHYTPIIAAADHDLMLFTVSKSTGHAGTRIGWAIVKDVEVAKRMAKFVELNTIGVSQDAQIRATHILRTVVNAYAQKGSSPYALDRREGLDRNKLFHYGYSVMEYRWRQLQAAVSGGDRFSVPHFPPEFCSFFGEMITPHPAFAWLRCNKESDCHGVLKAEGILTRSGLHFGANSEYVRVSMLDQHSSFNIFLNRMKALSSVEVRTALVTQ</sequence>
<dbReference type="EMBL" id="CM055092">
    <property type="protein sequence ID" value="KAJ7569797.1"/>
    <property type="molecule type" value="Genomic_DNA"/>
</dbReference>
<accession>A0ACC2ETL4</accession>
<evidence type="ECO:0000313" key="2">
    <source>
        <dbReference type="Proteomes" id="UP001162992"/>
    </source>
</evidence>
<proteinExistence type="predicted"/>
<dbReference type="Proteomes" id="UP001162992">
    <property type="component" value="Chromosome 1"/>
</dbReference>
<organism evidence="1 2">
    <name type="scientific">Diphasiastrum complanatum</name>
    <name type="common">Issler's clubmoss</name>
    <name type="synonym">Lycopodium complanatum</name>
    <dbReference type="NCBI Taxonomy" id="34168"/>
    <lineage>
        <taxon>Eukaryota</taxon>
        <taxon>Viridiplantae</taxon>
        <taxon>Streptophyta</taxon>
        <taxon>Embryophyta</taxon>
        <taxon>Tracheophyta</taxon>
        <taxon>Lycopodiopsida</taxon>
        <taxon>Lycopodiales</taxon>
        <taxon>Lycopodiaceae</taxon>
        <taxon>Lycopodioideae</taxon>
        <taxon>Diphasiastrum</taxon>
    </lineage>
</organism>